<reference evidence="2" key="1">
    <citation type="journal article" date="2021" name="Nat. Commun.">
        <title>Genetic determinants of endophytism in the Arabidopsis root mycobiome.</title>
        <authorList>
            <person name="Mesny F."/>
            <person name="Miyauchi S."/>
            <person name="Thiergart T."/>
            <person name="Pickel B."/>
            <person name="Atanasova L."/>
            <person name="Karlsson M."/>
            <person name="Huettel B."/>
            <person name="Barry K.W."/>
            <person name="Haridas S."/>
            <person name="Chen C."/>
            <person name="Bauer D."/>
            <person name="Andreopoulos W."/>
            <person name="Pangilinan J."/>
            <person name="LaButti K."/>
            <person name="Riley R."/>
            <person name="Lipzen A."/>
            <person name="Clum A."/>
            <person name="Drula E."/>
            <person name="Henrissat B."/>
            <person name="Kohler A."/>
            <person name="Grigoriev I.V."/>
            <person name="Martin F.M."/>
            <person name="Hacquard S."/>
        </authorList>
    </citation>
    <scope>NUCLEOTIDE SEQUENCE</scope>
    <source>
        <strain evidence="2">MPI-CAGE-CH-0230</strain>
    </source>
</reference>
<keyword evidence="2" id="KW-0808">Transferase</keyword>
<dbReference type="GeneID" id="70180620"/>
<dbReference type="Gene3D" id="3.90.1150.10">
    <property type="entry name" value="Aspartate Aminotransferase, domain 1"/>
    <property type="match status" value="1"/>
</dbReference>
<dbReference type="OrthoDB" id="10264306at2759"/>
<comment type="caution">
    <text evidence="2">The sequence shown here is derived from an EMBL/GenBank/DDBJ whole genome shotgun (WGS) entry which is preliminary data.</text>
</comment>
<dbReference type="Pfam" id="PF00266">
    <property type="entry name" value="Aminotran_5"/>
    <property type="match status" value="1"/>
</dbReference>
<dbReference type="PANTHER" id="PTHR14237">
    <property type="entry name" value="MOLYBDOPTERIN COFACTOR SULFURASE MOSC"/>
    <property type="match status" value="1"/>
</dbReference>
<dbReference type="InterPro" id="IPR015424">
    <property type="entry name" value="PyrdxlP-dep_Trfase"/>
</dbReference>
<accession>A0A9P8XP55</accession>
<evidence type="ECO:0000259" key="1">
    <source>
        <dbReference type="Pfam" id="PF00266"/>
    </source>
</evidence>
<dbReference type="InterPro" id="IPR015422">
    <property type="entry name" value="PyrdxlP-dep_Trfase_small"/>
</dbReference>
<sequence length="482" mass="53266">MAGTYNENVDRMRLTEYPHMNVGVYLDHSGATIYAKSAIEGFTEKMLTGLYGNPHSENAPARLSSNVVEDVRAKTLDFLGANPEHFDLVFVANATAAIKLVGEAFRDLGEKTRSKSFWYGYHRDAHTSLVGVREWSNNQSHCFESDEEVEDWLRRPATADVKLPDRHSLGLFAYPAQSNLTGRRLPLEWAGHVRHADDSQNTYTLLDAAALAMTFPMSRVFSDPASSPDFTCLSFYKIFGFPDVGALVVRRESGHILSLRRYFGGGTVEAVGVIEDVFHRSKGQEGPDDNLHEGLEDGTLPFHSILALGEAIDSHQRLFMSMEVVSDHTHYLVTRWQQGLVALRHYNGRSVCQIYHYKHQKQDDVSVGSTFRHGSAVAFNIIGHDGKYVPFTEVEEAANQAGIYVRSGGVCNPGGIYAVLGYESWMLHRALQAGSMCGRSAKGVLHGTPTGVVRASVGAMSTKADVDALVQFIQATFMKDQL</sequence>
<evidence type="ECO:0000313" key="3">
    <source>
        <dbReference type="Proteomes" id="UP000756346"/>
    </source>
</evidence>
<dbReference type="RefSeq" id="XP_046003800.1">
    <property type="nucleotide sequence ID" value="XM_046151074.1"/>
</dbReference>
<dbReference type="SUPFAM" id="SSF53383">
    <property type="entry name" value="PLP-dependent transferases"/>
    <property type="match status" value="1"/>
</dbReference>
<dbReference type="Gene3D" id="3.40.640.10">
    <property type="entry name" value="Type I PLP-dependent aspartate aminotransferase-like (Major domain)"/>
    <property type="match status" value="1"/>
</dbReference>
<dbReference type="GO" id="GO:0043545">
    <property type="term" value="P:molybdopterin cofactor metabolic process"/>
    <property type="evidence" value="ECO:0007669"/>
    <property type="project" value="TreeGrafter"/>
</dbReference>
<feature type="domain" description="Aminotransferase class V" evidence="1">
    <location>
        <begin position="24"/>
        <end position="469"/>
    </location>
</feature>
<dbReference type="Proteomes" id="UP000756346">
    <property type="component" value="Unassembled WGS sequence"/>
</dbReference>
<name>A0A9P8XP55_9PEZI</name>
<dbReference type="AlphaFoldDB" id="A0A9P8XP55"/>
<dbReference type="EMBL" id="JAGTJQ010000020">
    <property type="protein sequence ID" value="KAH7009102.1"/>
    <property type="molecule type" value="Genomic_DNA"/>
</dbReference>
<gene>
    <name evidence="2" type="ORF">B0I36DRAFT_258199</name>
</gene>
<keyword evidence="3" id="KW-1185">Reference proteome</keyword>
<dbReference type="PANTHER" id="PTHR14237:SF80">
    <property type="entry name" value="MOLYBDENUM COFACTOR SULFURASE"/>
    <property type="match status" value="1"/>
</dbReference>
<proteinExistence type="predicted"/>
<dbReference type="GO" id="GO:0008265">
    <property type="term" value="F:molybdenum cofactor sulfurtransferase activity"/>
    <property type="evidence" value="ECO:0007669"/>
    <property type="project" value="TreeGrafter"/>
</dbReference>
<evidence type="ECO:0000313" key="2">
    <source>
        <dbReference type="EMBL" id="KAH7009102.1"/>
    </source>
</evidence>
<dbReference type="InterPro" id="IPR000192">
    <property type="entry name" value="Aminotrans_V_dom"/>
</dbReference>
<organism evidence="2 3">
    <name type="scientific">Microdochium trichocladiopsis</name>
    <dbReference type="NCBI Taxonomy" id="1682393"/>
    <lineage>
        <taxon>Eukaryota</taxon>
        <taxon>Fungi</taxon>
        <taxon>Dikarya</taxon>
        <taxon>Ascomycota</taxon>
        <taxon>Pezizomycotina</taxon>
        <taxon>Sordariomycetes</taxon>
        <taxon>Xylariomycetidae</taxon>
        <taxon>Xylariales</taxon>
        <taxon>Microdochiaceae</taxon>
        <taxon>Microdochium</taxon>
    </lineage>
</organism>
<protein>
    <submittedName>
        <fullName evidence="2">Pyridoxal phosphate-dependent transferase</fullName>
    </submittedName>
</protein>
<dbReference type="InterPro" id="IPR015421">
    <property type="entry name" value="PyrdxlP-dep_Trfase_major"/>
</dbReference>